<keyword evidence="3" id="KW-1185">Reference proteome</keyword>
<dbReference type="AlphaFoldDB" id="A0AAV7T1S6"/>
<feature type="region of interest" description="Disordered" evidence="1">
    <location>
        <begin position="130"/>
        <end position="157"/>
    </location>
</feature>
<organism evidence="2 3">
    <name type="scientific">Pleurodeles waltl</name>
    <name type="common">Iberian ribbed newt</name>
    <dbReference type="NCBI Taxonomy" id="8319"/>
    <lineage>
        <taxon>Eukaryota</taxon>
        <taxon>Metazoa</taxon>
        <taxon>Chordata</taxon>
        <taxon>Craniata</taxon>
        <taxon>Vertebrata</taxon>
        <taxon>Euteleostomi</taxon>
        <taxon>Amphibia</taxon>
        <taxon>Batrachia</taxon>
        <taxon>Caudata</taxon>
        <taxon>Salamandroidea</taxon>
        <taxon>Salamandridae</taxon>
        <taxon>Pleurodelinae</taxon>
        <taxon>Pleurodeles</taxon>
    </lineage>
</organism>
<protein>
    <submittedName>
        <fullName evidence="2">Uncharacterized protein</fullName>
    </submittedName>
</protein>
<evidence type="ECO:0000313" key="2">
    <source>
        <dbReference type="EMBL" id="KAJ1170003.1"/>
    </source>
</evidence>
<dbReference type="Proteomes" id="UP001066276">
    <property type="component" value="Chromosome 4_1"/>
</dbReference>
<evidence type="ECO:0000256" key="1">
    <source>
        <dbReference type="SAM" id="MobiDB-lite"/>
    </source>
</evidence>
<name>A0AAV7T1S6_PLEWA</name>
<comment type="caution">
    <text evidence="2">The sequence shown here is derived from an EMBL/GenBank/DDBJ whole genome shotgun (WGS) entry which is preliminary data.</text>
</comment>
<feature type="compositionally biased region" description="Basic and acidic residues" evidence="1">
    <location>
        <begin position="95"/>
        <end position="105"/>
    </location>
</feature>
<evidence type="ECO:0000313" key="3">
    <source>
        <dbReference type="Proteomes" id="UP001066276"/>
    </source>
</evidence>
<sequence length="185" mass="19715">MQVFSGRNLQGGVSGPSRNPLQPSLHQCLKFRPSPPPVASPSTGQEDLHLGTPSARRPGPACTSREPENREAQGNSPAGGPRGPRGRRQQPQCTLERRGRARLDIAADQASRSSPALPALLFLGREQPQRLPSPMRTASASARGRPPAPGPIHDLFQPLPARISRGVSRGMSRGSAPAVATWRIN</sequence>
<dbReference type="EMBL" id="JANPWB010000007">
    <property type="protein sequence ID" value="KAJ1170003.1"/>
    <property type="molecule type" value="Genomic_DNA"/>
</dbReference>
<feature type="compositionally biased region" description="Polar residues" evidence="1">
    <location>
        <begin position="16"/>
        <end position="25"/>
    </location>
</feature>
<reference evidence="2" key="1">
    <citation type="journal article" date="2022" name="bioRxiv">
        <title>Sequencing and chromosome-scale assembly of the giantPleurodeles waltlgenome.</title>
        <authorList>
            <person name="Brown T."/>
            <person name="Elewa A."/>
            <person name="Iarovenko S."/>
            <person name="Subramanian E."/>
            <person name="Araus A.J."/>
            <person name="Petzold A."/>
            <person name="Susuki M."/>
            <person name="Suzuki K.-i.T."/>
            <person name="Hayashi T."/>
            <person name="Toyoda A."/>
            <person name="Oliveira C."/>
            <person name="Osipova E."/>
            <person name="Leigh N.D."/>
            <person name="Simon A."/>
            <person name="Yun M.H."/>
        </authorList>
    </citation>
    <scope>NUCLEOTIDE SEQUENCE</scope>
    <source>
        <strain evidence="2">20211129_DDA</strain>
        <tissue evidence="2">Liver</tissue>
    </source>
</reference>
<proteinExistence type="predicted"/>
<gene>
    <name evidence="2" type="ORF">NDU88_001884</name>
</gene>
<feature type="region of interest" description="Disordered" evidence="1">
    <location>
        <begin position="1"/>
        <end position="112"/>
    </location>
</feature>
<accession>A0AAV7T1S6</accession>
<feature type="region of interest" description="Disordered" evidence="1">
    <location>
        <begin position="166"/>
        <end position="185"/>
    </location>
</feature>
<feature type="compositionally biased region" description="Low complexity" evidence="1">
    <location>
        <begin position="166"/>
        <end position="175"/>
    </location>
</feature>